<comment type="caution">
    <text evidence="6">The sequence shown here is derived from an EMBL/GenBank/DDBJ whole genome shotgun (WGS) entry which is preliminary data.</text>
</comment>
<accession>A0A841C9G3</accession>
<dbReference type="Pfam" id="PF02222">
    <property type="entry name" value="ATP-grasp"/>
    <property type="match status" value="1"/>
</dbReference>
<name>A0A841C9G3_9PSEU</name>
<dbReference type="GO" id="GO:0005829">
    <property type="term" value="C:cytosol"/>
    <property type="evidence" value="ECO:0007669"/>
    <property type="project" value="TreeGrafter"/>
</dbReference>
<sequence>MDDFTRRLKTALLGHPEGSLAFLGNFEVEERWARGEHTLPRLSADGGAAVVNHMDEFALLLASGDDHVVLKAAPDGDYLAYLDGLGIDLPTVHVVADSDPRRTVTADALEDPALIARLRDLAADGVRLTAHGVSDVEESLSQRTGMPLAAPDAVTCKAVNSKVYSRRAADELGLRQPAGWTCETVDELRRAFAEARPLVAAGHKVVVKEAFGVSGKGIAVLESDRRMDRLAGMVAKAVDRSGQPRVAFVVEEWVAKRSDLNYQFTVGRDGDVRFDFVKELHTEGGVHKGHRMPARLSAAQVAELTDTAHRLGRKLAADGYFGVVGVDAMVDPDDGLYPVVEINARNNMSTYQARVQDRFVGAGRIALARHYPVRLTRALPFAEVRGLLDGLLLDRAGGTGLLVNNFATVNAGHRAGTAFDGRLYGLLVASSDDEIAAVDNEITARLEATGHER</sequence>
<dbReference type="InterPro" id="IPR011761">
    <property type="entry name" value="ATP-grasp"/>
</dbReference>
<dbReference type="InterPro" id="IPR003135">
    <property type="entry name" value="ATP-grasp_carboxylate-amine"/>
</dbReference>
<dbReference type="InterPro" id="IPR040754">
    <property type="entry name" value="PreAtp-grasp"/>
</dbReference>
<gene>
    <name evidence="6" type="ORF">FHS29_000619</name>
</gene>
<keyword evidence="1" id="KW-0436">Ligase</keyword>
<keyword evidence="7" id="KW-1185">Reference proteome</keyword>
<evidence type="ECO:0000313" key="6">
    <source>
        <dbReference type="EMBL" id="MBB5954049.1"/>
    </source>
</evidence>
<dbReference type="PROSITE" id="PS50975">
    <property type="entry name" value="ATP_GRASP"/>
    <property type="match status" value="1"/>
</dbReference>
<dbReference type="AlphaFoldDB" id="A0A841C9G3"/>
<dbReference type="GO" id="GO:0016874">
    <property type="term" value="F:ligase activity"/>
    <property type="evidence" value="ECO:0007669"/>
    <property type="project" value="UniProtKB-KW"/>
</dbReference>
<organism evidence="6 7">
    <name type="scientific">Saccharothrix tamanrassetensis</name>
    <dbReference type="NCBI Taxonomy" id="1051531"/>
    <lineage>
        <taxon>Bacteria</taxon>
        <taxon>Bacillati</taxon>
        <taxon>Actinomycetota</taxon>
        <taxon>Actinomycetes</taxon>
        <taxon>Pseudonocardiales</taxon>
        <taxon>Pseudonocardiaceae</taxon>
        <taxon>Saccharothrix</taxon>
    </lineage>
</organism>
<dbReference type="PANTHER" id="PTHR43055">
    <property type="entry name" value="FORMATE-DEPENDENT PHOSPHORIBOSYLGLYCINAMIDE FORMYLTRANSFERASE"/>
    <property type="match status" value="1"/>
</dbReference>
<dbReference type="PANTHER" id="PTHR43055:SF1">
    <property type="entry name" value="FORMATE-DEPENDENT PHOSPHORIBOSYLGLYCINAMIDE FORMYLTRANSFERASE"/>
    <property type="match status" value="1"/>
</dbReference>
<dbReference type="GO" id="GO:0046872">
    <property type="term" value="F:metal ion binding"/>
    <property type="evidence" value="ECO:0007669"/>
    <property type="project" value="InterPro"/>
</dbReference>
<evidence type="ECO:0000313" key="7">
    <source>
        <dbReference type="Proteomes" id="UP000547510"/>
    </source>
</evidence>
<dbReference type="SUPFAM" id="SSF56059">
    <property type="entry name" value="Glutathione synthetase ATP-binding domain-like"/>
    <property type="match status" value="1"/>
</dbReference>
<evidence type="ECO:0000256" key="4">
    <source>
        <dbReference type="PROSITE-ProRule" id="PRU00409"/>
    </source>
</evidence>
<keyword evidence="2 4" id="KW-0547">Nucleotide-binding</keyword>
<dbReference type="EMBL" id="JACHJN010000001">
    <property type="protein sequence ID" value="MBB5954049.1"/>
    <property type="molecule type" value="Genomic_DNA"/>
</dbReference>
<evidence type="ECO:0000256" key="3">
    <source>
        <dbReference type="ARBA" id="ARBA00022840"/>
    </source>
</evidence>
<evidence type="ECO:0000256" key="1">
    <source>
        <dbReference type="ARBA" id="ARBA00022598"/>
    </source>
</evidence>
<feature type="domain" description="ATP-grasp" evidence="5">
    <location>
        <begin position="166"/>
        <end position="373"/>
    </location>
</feature>
<proteinExistence type="predicted"/>
<dbReference type="Proteomes" id="UP000547510">
    <property type="component" value="Unassembled WGS sequence"/>
</dbReference>
<dbReference type="Gene3D" id="3.30.470.20">
    <property type="entry name" value="ATP-grasp fold, B domain"/>
    <property type="match status" value="1"/>
</dbReference>
<dbReference type="Pfam" id="PF18604">
    <property type="entry name" value="PreAtp-grasp"/>
    <property type="match status" value="1"/>
</dbReference>
<dbReference type="RefSeq" id="WP_184687958.1">
    <property type="nucleotide sequence ID" value="NZ_JACHJN010000001.1"/>
</dbReference>
<reference evidence="6 7" key="1">
    <citation type="submission" date="2020-08" db="EMBL/GenBank/DDBJ databases">
        <title>Genomic Encyclopedia of Type Strains, Phase III (KMG-III): the genomes of soil and plant-associated and newly described type strains.</title>
        <authorList>
            <person name="Whitman W."/>
        </authorList>
    </citation>
    <scope>NUCLEOTIDE SEQUENCE [LARGE SCALE GENOMIC DNA]</scope>
    <source>
        <strain evidence="6 7">CECT 8640</strain>
    </source>
</reference>
<evidence type="ECO:0000256" key="2">
    <source>
        <dbReference type="ARBA" id="ARBA00022741"/>
    </source>
</evidence>
<keyword evidence="3 4" id="KW-0067">ATP-binding</keyword>
<protein>
    <submittedName>
        <fullName evidence="6">Phosphoribosylaminoimidazole carboxylase (NCAIR synthetase)</fullName>
    </submittedName>
</protein>
<evidence type="ECO:0000259" key="5">
    <source>
        <dbReference type="PROSITE" id="PS50975"/>
    </source>
</evidence>
<dbReference type="GO" id="GO:0005524">
    <property type="term" value="F:ATP binding"/>
    <property type="evidence" value="ECO:0007669"/>
    <property type="project" value="UniProtKB-UniRule"/>
</dbReference>